<protein>
    <submittedName>
        <fullName evidence="2">Uncharacterized protein</fullName>
    </submittedName>
</protein>
<gene>
    <name evidence="2" type="ORF">FKW44_002142</name>
</gene>
<feature type="coiled-coil region" evidence="1">
    <location>
        <begin position="4"/>
        <end position="31"/>
    </location>
</feature>
<evidence type="ECO:0000313" key="3">
    <source>
        <dbReference type="Proteomes" id="UP000595437"/>
    </source>
</evidence>
<sequence>MSSTELLQSRISELEAENNGLRDRIVSLETELSTSSSSYKKREILAETVGTQTEEECLASISEKAKKKKNRGEEVWRPKGASLADEVREAAEAVTLDQGRN</sequence>
<name>A0A7T8KJS4_CALRO</name>
<organism evidence="2 3">
    <name type="scientific">Caligus rogercresseyi</name>
    <name type="common">Sea louse</name>
    <dbReference type="NCBI Taxonomy" id="217165"/>
    <lineage>
        <taxon>Eukaryota</taxon>
        <taxon>Metazoa</taxon>
        <taxon>Ecdysozoa</taxon>
        <taxon>Arthropoda</taxon>
        <taxon>Crustacea</taxon>
        <taxon>Multicrustacea</taxon>
        <taxon>Hexanauplia</taxon>
        <taxon>Copepoda</taxon>
        <taxon>Siphonostomatoida</taxon>
        <taxon>Caligidae</taxon>
        <taxon>Caligus</taxon>
    </lineage>
</organism>
<dbReference type="AlphaFoldDB" id="A0A7T8KJS4"/>
<reference evidence="3" key="1">
    <citation type="submission" date="2021-01" db="EMBL/GenBank/DDBJ databases">
        <title>Caligus Genome Assembly.</title>
        <authorList>
            <person name="Gallardo-Escarate C."/>
        </authorList>
    </citation>
    <scope>NUCLEOTIDE SEQUENCE [LARGE SCALE GENOMIC DNA]</scope>
</reference>
<dbReference type="EMBL" id="CP045891">
    <property type="protein sequence ID" value="QQP57224.1"/>
    <property type="molecule type" value="Genomic_DNA"/>
</dbReference>
<evidence type="ECO:0000313" key="2">
    <source>
        <dbReference type="EMBL" id="QQP57224.1"/>
    </source>
</evidence>
<evidence type="ECO:0000256" key="1">
    <source>
        <dbReference type="SAM" id="Coils"/>
    </source>
</evidence>
<proteinExistence type="predicted"/>
<keyword evidence="1" id="KW-0175">Coiled coil</keyword>
<accession>A0A7T8KJS4</accession>
<dbReference type="Proteomes" id="UP000595437">
    <property type="component" value="Chromosome 2"/>
</dbReference>
<keyword evidence="3" id="KW-1185">Reference proteome</keyword>